<gene>
    <name evidence="2" type="ORF">SBF1_4010005</name>
</gene>
<organism evidence="2 3">
    <name type="scientific">Candidatus Desulfosporosinus infrequens</name>
    <dbReference type="NCBI Taxonomy" id="2043169"/>
    <lineage>
        <taxon>Bacteria</taxon>
        <taxon>Bacillati</taxon>
        <taxon>Bacillota</taxon>
        <taxon>Clostridia</taxon>
        <taxon>Eubacteriales</taxon>
        <taxon>Desulfitobacteriaceae</taxon>
        <taxon>Desulfosporosinus</taxon>
    </lineage>
</organism>
<dbReference type="EMBL" id="OMOF01000337">
    <property type="protein sequence ID" value="SPF48161.1"/>
    <property type="molecule type" value="Genomic_DNA"/>
</dbReference>
<dbReference type="Proteomes" id="UP000238916">
    <property type="component" value="Unassembled WGS sequence"/>
</dbReference>
<evidence type="ECO:0000313" key="3">
    <source>
        <dbReference type="Proteomes" id="UP000238916"/>
    </source>
</evidence>
<name>A0A2U3L8B2_9FIRM</name>
<feature type="domain" description="Polymerase nucleotidyl transferase" evidence="1">
    <location>
        <begin position="9"/>
        <end position="81"/>
    </location>
</feature>
<dbReference type="PANTHER" id="PTHR33933">
    <property type="entry name" value="NUCLEOTIDYLTRANSFERASE"/>
    <property type="match status" value="1"/>
</dbReference>
<dbReference type="InterPro" id="IPR052548">
    <property type="entry name" value="Type_VII_TA_antitoxin"/>
</dbReference>
<dbReference type="SUPFAM" id="SSF81301">
    <property type="entry name" value="Nucleotidyltransferase"/>
    <property type="match status" value="1"/>
</dbReference>
<dbReference type="Gene3D" id="3.30.460.10">
    <property type="entry name" value="Beta Polymerase, domain 2"/>
    <property type="match status" value="1"/>
</dbReference>
<sequence>MCPYDVEIEDIKNQLIKMYNPLDIILFGSCAKGRVTRSSDVDICLILETNDKRKIVRDILCEVEYNVDLDVVIYTPQEWRNNKDDQATFAGIIQRTGVSLIGGY</sequence>
<dbReference type="Pfam" id="PF01909">
    <property type="entry name" value="NTP_transf_2"/>
    <property type="match status" value="1"/>
</dbReference>
<evidence type="ECO:0000259" key="1">
    <source>
        <dbReference type="Pfam" id="PF01909"/>
    </source>
</evidence>
<keyword evidence="2" id="KW-0808">Transferase</keyword>
<proteinExistence type="predicted"/>
<accession>A0A2U3L8B2</accession>
<dbReference type="CDD" id="cd05403">
    <property type="entry name" value="NT_KNTase_like"/>
    <property type="match status" value="1"/>
</dbReference>
<dbReference type="InterPro" id="IPR043519">
    <property type="entry name" value="NT_sf"/>
</dbReference>
<evidence type="ECO:0000313" key="2">
    <source>
        <dbReference type="EMBL" id="SPF48161.1"/>
    </source>
</evidence>
<protein>
    <submittedName>
        <fullName evidence="2">Nucleotidyltransferase domain protein</fullName>
    </submittedName>
</protein>
<reference evidence="3" key="1">
    <citation type="submission" date="2018-02" db="EMBL/GenBank/DDBJ databases">
        <authorList>
            <person name="Hausmann B."/>
        </authorList>
    </citation>
    <scope>NUCLEOTIDE SEQUENCE [LARGE SCALE GENOMIC DNA]</scope>
    <source>
        <strain evidence="3">Peat soil MAG SbF1</strain>
    </source>
</reference>
<dbReference type="GO" id="GO:0016779">
    <property type="term" value="F:nucleotidyltransferase activity"/>
    <property type="evidence" value="ECO:0007669"/>
    <property type="project" value="InterPro"/>
</dbReference>
<dbReference type="AlphaFoldDB" id="A0A2U3L8B2"/>
<dbReference type="PANTHER" id="PTHR33933:SF1">
    <property type="entry name" value="PROTEIN ADENYLYLTRANSFERASE MNTA-RELATED"/>
    <property type="match status" value="1"/>
</dbReference>
<dbReference type="InterPro" id="IPR002934">
    <property type="entry name" value="Polymerase_NTP_transf_dom"/>
</dbReference>